<dbReference type="Gene3D" id="1.10.260.40">
    <property type="entry name" value="lambda repressor-like DNA-binding domains"/>
    <property type="match status" value="1"/>
</dbReference>
<dbReference type="Pfam" id="PF01381">
    <property type="entry name" value="HTH_3"/>
    <property type="match status" value="1"/>
</dbReference>
<dbReference type="InterPro" id="IPR010982">
    <property type="entry name" value="Lambda_DNA-bd_dom_sf"/>
</dbReference>
<dbReference type="KEGG" id="bdm:EQG53_01195"/>
<evidence type="ECO:0000313" key="4">
    <source>
        <dbReference type="EMBL" id="QQB89571.1"/>
    </source>
</evidence>
<sequence>MDWKARVGKNVLKWRKAKSWSQQALAGEADLSLRYLAGVERGEENPSLTTLLAIAEALEVQPAQLFD</sequence>
<dbReference type="Proteomes" id="UP000287388">
    <property type="component" value="Chromosome"/>
</dbReference>
<name>A0A410NTI5_BREDI</name>
<dbReference type="GO" id="GO:0005829">
    <property type="term" value="C:cytosol"/>
    <property type="evidence" value="ECO:0007669"/>
    <property type="project" value="TreeGrafter"/>
</dbReference>
<dbReference type="Proteomes" id="UP000596117">
    <property type="component" value="Chromosome"/>
</dbReference>
<evidence type="ECO:0000313" key="3">
    <source>
        <dbReference type="EMBL" id="QAT13081.1"/>
    </source>
</evidence>
<dbReference type="EMBL" id="CP035093">
    <property type="protein sequence ID" value="QAT13081.1"/>
    <property type="molecule type" value="Genomic_DNA"/>
</dbReference>
<keyword evidence="1" id="KW-0238">DNA-binding</keyword>
<gene>
    <name evidence="3" type="ORF">EQG53_01195</name>
    <name evidence="4" type="ORF">I6H83_03770</name>
</gene>
<dbReference type="InterPro" id="IPR050807">
    <property type="entry name" value="TransReg_Diox_bact_type"/>
</dbReference>
<dbReference type="EMBL" id="CP066026">
    <property type="protein sequence ID" value="QQB89571.1"/>
    <property type="molecule type" value="Genomic_DNA"/>
</dbReference>
<evidence type="ECO:0000259" key="2">
    <source>
        <dbReference type="PROSITE" id="PS50943"/>
    </source>
</evidence>
<dbReference type="PROSITE" id="PS50943">
    <property type="entry name" value="HTH_CROC1"/>
    <property type="match status" value="1"/>
</dbReference>
<dbReference type="PANTHER" id="PTHR46797">
    <property type="entry name" value="HTH-TYPE TRANSCRIPTIONAL REGULATOR"/>
    <property type="match status" value="1"/>
</dbReference>
<feature type="domain" description="HTH cro/C1-type" evidence="2">
    <location>
        <begin position="11"/>
        <end position="65"/>
    </location>
</feature>
<organism evidence="3 5">
    <name type="scientific">Brevundimonas diminuta</name>
    <name type="common">Pseudomonas diminuta</name>
    <dbReference type="NCBI Taxonomy" id="293"/>
    <lineage>
        <taxon>Bacteria</taxon>
        <taxon>Pseudomonadati</taxon>
        <taxon>Pseudomonadota</taxon>
        <taxon>Alphaproteobacteria</taxon>
        <taxon>Caulobacterales</taxon>
        <taxon>Caulobacteraceae</taxon>
        <taxon>Brevundimonas</taxon>
    </lineage>
</organism>
<dbReference type="AlphaFoldDB" id="A0A410NTI5"/>
<dbReference type="CDD" id="cd00093">
    <property type="entry name" value="HTH_XRE"/>
    <property type="match status" value="1"/>
</dbReference>
<dbReference type="PANTHER" id="PTHR46797:SF1">
    <property type="entry name" value="METHYLPHOSPHONATE SYNTHASE"/>
    <property type="match status" value="1"/>
</dbReference>
<dbReference type="InterPro" id="IPR001387">
    <property type="entry name" value="Cro/C1-type_HTH"/>
</dbReference>
<dbReference type="SMART" id="SM00530">
    <property type="entry name" value="HTH_XRE"/>
    <property type="match status" value="1"/>
</dbReference>
<reference evidence="3 5" key="1">
    <citation type="submission" date="2019-01" db="EMBL/GenBank/DDBJ databases">
        <title>Brevundimonas diminuta Genome sequencing and assembly.</title>
        <authorList>
            <person name="Chen H."/>
        </authorList>
    </citation>
    <scope>NUCLEOTIDE SEQUENCE [LARGE SCALE GENOMIC DNA]</scope>
    <source>
        <strain evidence="3">ATCC</strain>
        <strain evidence="5">ATCC(B) 19146</strain>
    </source>
</reference>
<keyword evidence="6" id="KW-1185">Reference proteome</keyword>
<protein>
    <submittedName>
        <fullName evidence="4">Helix-turn-helix transcriptional regulator</fullName>
    </submittedName>
    <submittedName>
        <fullName evidence="3">XRE family transcriptional regulator</fullName>
    </submittedName>
</protein>
<dbReference type="SUPFAM" id="SSF47413">
    <property type="entry name" value="lambda repressor-like DNA-binding domains"/>
    <property type="match status" value="1"/>
</dbReference>
<proteinExistence type="predicted"/>
<evidence type="ECO:0000313" key="6">
    <source>
        <dbReference type="Proteomes" id="UP000596117"/>
    </source>
</evidence>
<evidence type="ECO:0000313" key="5">
    <source>
        <dbReference type="Proteomes" id="UP000287388"/>
    </source>
</evidence>
<dbReference type="GO" id="GO:0003700">
    <property type="term" value="F:DNA-binding transcription factor activity"/>
    <property type="evidence" value="ECO:0007669"/>
    <property type="project" value="TreeGrafter"/>
</dbReference>
<accession>A0A410NTI5</accession>
<dbReference type="GO" id="GO:0003677">
    <property type="term" value="F:DNA binding"/>
    <property type="evidence" value="ECO:0007669"/>
    <property type="project" value="UniProtKB-KW"/>
</dbReference>
<evidence type="ECO:0000256" key="1">
    <source>
        <dbReference type="ARBA" id="ARBA00023125"/>
    </source>
</evidence>
<dbReference type="RefSeq" id="WP_128718854.1">
    <property type="nucleotide sequence ID" value="NZ_BJNC01000007.1"/>
</dbReference>
<reference evidence="4 6" key="2">
    <citation type="submission" date="2020-12" db="EMBL/GenBank/DDBJ databases">
        <title>FDA dAtabase for Regulatory Grade micrObial Sequences (FDA-ARGOS): Supporting development and validation of Infectious Disease Dx tests.</title>
        <authorList>
            <person name="Kerrigan L."/>
            <person name="Long C."/>
            <person name="Tallon L."/>
            <person name="Sadzewicz L."/>
            <person name="Zhao X."/>
            <person name="Boylan J."/>
            <person name="Ott S."/>
            <person name="Bowen H."/>
            <person name="Vavikolanu K."/>
            <person name="Mehta A."/>
            <person name="Aluvathingal J."/>
            <person name="Nadendla S."/>
            <person name="Yan Y."/>
            <person name="Sichtig H."/>
        </authorList>
    </citation>
    <scope>NUCLEOTIDE SEQUENCE [LARGE SCALE GENOMIC DNA]</scope>
    <source>
        <strain evidence="4 6">FDAARGOS_1026</strain>
    </source>
</reference>